<evidence type="ECO:0000256" key="3">
    <source>
        <dbReference type="ARBA" id="ARBA00021704"/>
    </source>
</evidence>
<dbReference type="GO" id="GO:0005634">
    <property type="term" value="C:nucleus"/>
    <property type="evidence" value="ECO:0007669"/>
    <property type="project" value="UniProtKB-SubCell"/>
</dbReference>
<dbReference type="GO" id="GO:0030488">
    <property type="term" value="P:tRNA methylation"/>
    <property type="evidence" value="ECO:0007669"/>
    <property type="project" value="EnsemblFungi"/>
</dbReference>
<evidence type="ECO:0000256" key="5">
    <source>
        <dbReference type="ARBA" id="ARBA00023242"/>
    </source>
</evidence>
<dbReference type="EMBL" id="KV454540">
    <property type="protein sequence ID" value="ODV67992.1"/>
    <property type="molecule type" value="Genomic_DNA"/>
</dbReference>
<gene>
    <name evidence="8" type="ORF">HYPBUDRAFT_201143</name>
</gene>
<evidence type="ECO:0000256" key="4">
    <source>
        <dbReference type="ARBA" id="ARBA00022694"/>
    </source>
</evidence>
<comment type="similarity">
    <text evidence="2 6">Belongs to the TRM6/GCD10 family.</text>
</comment>
<comment type="subunit">
    <text evidence="6">Heterotetramer.</text>
</comment>
<dbReference type="PIRSF" id="PIRSF038170">
    <property type="entry name" value="tRNA_m1A_mtfrase"/>
    <property type="match status" value="1"/>
</dbReference>
<reference evidence="9" key="1">
    <citation type="submission" date="2016-05" db="EMBL/GenBank/DDBJ databases">
        <title>Comparative genomics of biotechnologically important yeasts.</title>
        <authorList>
            <consortium name="DOE Joint Genome Institute"/>
            <person name="Riley R."/>
            <person name="Haridas S."/>
            <person name="Wolfe K.H."/>
            <person name="Lopes M.R."/>
            <person name="Hittinger C.T."/>
            <person name="Goker M."/>
            <person name="Salamov A."/>
            <person name="Wisecaver J."/>
            <person name="Long T.M."/>
            <person name="Aerts A.L."/>
            <person name="Barry K."/>
            <person name="Choi C."/>
            <person name="Clum A."/>
            <person name="Coughlan A.Y."/>
            <person name="Deshpande S."/>
            <person name="Douglass A.P."/>
            <person name="Hanson S.J."/>
            <person name="Klenk H.-P."/>
            <person name="Labutti K."/>
            <person name="Lapidus A."/>
            <person name="Lindquist E."/>
            <person name="Lipzen A."/>
            <person name="Meier-Kolthoff J.P."/>
            <person name="Ohm R.A."/>
            <person name="Otillar R.P."/>
            <person name="Pangilinan J."/>
            <person name="Peng Y."/>
            <person name="Rokas A."/>
            <person name="Rosa C.A."/>
            <person name="Scheuner C."/>
            <person name="Sibirny A.A."/>
            <person name="Slot J.C."/>
            <person name="Stielow J.B."/>
            <person name="Sun H."/>
            <person name="Kurtzman C.P."/>
            <person name="Blackwell M."/>
            <person name="Grigoriev I.V."/>
            <person name="Jeffries T.W."/>
        </authorList>
    </citation>
    <scope>NUCLEOTIDE SEQUENCE [LARGE SCALE GENOMIC DNA]</scope>
    <source>
        <strain evidence="9">NRRL Y-1933</strain>
    </source>
</reference>
<evidence type="ECO:0000256" key="7">
    <source>
        <dbReference type="SAM" id="MobiDB-lite"/>
    </source>
</evidence>
<dbReference type="Proteomes" id="UP000095085">
    <property type="component" value="Unassembled WGS sequence"/>
</dbReference>
<keyword evidence="8" id="KW-0808">Transferase</keyword>
<dbReference type="GO" id="GO:0031515">
    <property type="term" value="C:tRNA (m1A) methyltransferase complex"/>
    <property type="evidence" value="ECO:0007669"/>
    <property type="project" value="UniProtKB-UniRule"/>
</dbReference>
<comment type="subcellular location">
    <subcellularLocation>
        <location evidence="1 6">Nucleus</location>
    </subcellularLocation>
</comment>
<dbReference type="InterPro" id="IPR017423">
    <property type="entry name" value="TRM6"/>
</dbReference>
<accession>A0A1E4RL36</accession>
<keyword evidence="4 6" id="KW-0819">tRNA processing</keyword>
<dbReference type="GeneID" id="30997561"/>
<dbReference type="PANTHER" id="PTHR12945">
    <property type="entry name" value="TRANSLATION INITIATION FACTOR EIF3-RELATED"/>
    <property type="match status" value="1"/>
</dbReference>
<protein>
    <recommendedName>
        <fullName evidence="3 6">tRNA (adenine(58)-N(1))-methyltransferase non-catalytic subunit TRM6</fullName>
    </recommendedName>
</protein>
<dbReference type="OrthoDB" id="10254665at2759"/>
<sequence>MKMEVDSNPGDSKKVEFSALSSNAIKCKSTSHISPDQHVVLRLPSEGIKIIELRNSGLISLGKFGCFEVSGILGYPFGQTFEIIEDNKVKPIRSMTDQTVDIPEEEETEQEINKDTLTQLFTNSAENNQNIINIGSKIQKLTSEEIDKIKKSGASSDAGQKIIEQIIAGHGGFDKKTIYSQQKYLKRKQQKFLKRFSVEYLGGSQLLEYSILRDLQKVLDMSEESMALLMTYGNVRPGGNYLLIDETGGVLLYAMMERMQGQGTITIIHENEHPNIIALRYSDYPIELQERMVKTINWLQVVEPENEKIIWEDLPGEEVDSMKSNKKVQYYRRQKRANDINSVIDSVSRGNFDALISVSSLDMTGVLPYLIPKIGGSRPIVLYNQFKEVLLDIQHYLSNDKRVLAPSIYESRVRPYQTIPGRLHPMMTSRGYGGYVLWGTKVIPVEGGLTAVGRGNQLKKKSTPVEDAKVKSEASLDSKASETPEPAKLS</sequence>
<dbReference type="AlphaFoldDB" id="A0A1E4RL36"/>
<evidence type="ECO:0000313" key="9">
    <source>
        <dbReference type="Proteomes" id="UP000095085"/>
    </source>
</evidence>
<feature type="compositionally biased region" description="Basic and acidic residues" evidence="7">
    <location>
        <begin position="463"/>
        <end position="482"/>
    </location>
</feature>
<organism evidence="8 9">
    <name type="scientific">Hyphopichia burtonii NRRL Y-1933</name>
    <dbReference type="NCBI Taxonomy" id="984485"/>
    <lineage>
        <taxon>Eukaryota</taxon>
        <taxon>Fungi</taxon>
        <taxon>Dikarya</taxon>
        <taxon>Ascomycota</taxon>
        <taxon>Saccharomycotina</taxon>
        <taxon>Pichiomycetes</taxon>
        <taxon>Debaryomycetaceae</taxon>
        <taxon>Hyphopichia</taxon>
    </lineage>
</organism>
<keyword evidence="8" id="KW-0489">Methyltransferase</keyword>
<dbReference type="STRING" id="984485.A0A1E4RL36"/>
<keyword evidence="9" id="KW-1185">Reference proteome</keyword>
<dbReference type="GO" id="GO:0160107">
    <property type="term" value="F:tRNA (adenine(58)-N1)-methyltransferase activity"/>
    <property type="evidence" value="ECO:0007669"/>
    <property type="project" value="EnsemblFungi"/>
</dbReference>
<evidence type="ECO:0000313" key="8">
    <source>
        <dbReference type="EMBL" id="ODV67992.1"/>
    </source>
</evidence>
<proteinExistence type="inferred from homology"/>
<evidence type="ECO:0000256" key="1">
    <source>
        <dbReference type="ARBA" id="ARBA00004123"/>
    </source>
</evidence>
<name>A0A1E4RL36_9ASCO</name>
<comment type="function">
    <text evidence="6">Substrate-binding subunit of tRNA (adenine-N1-)-methyltransferase, which catalyzes the formation of N1-methyladenine at position 58 (m1A58) in initiator methionyl-tRNA.</text>
</comment>
<dbReference type="Pfam" id="PF04189">
    <property type="entry name" value="Gcd10p"/>
    <property type="match status" value="1"/>
</dbReference>
<dbReference type="RefSeq" id="XP_020077059.1">
    <property type="nucleotide sequence ID" value="XM_020223012.1"/>
</dbReference>
<evidence type="ECO:0000256" key="6">
    <source>
        <dbReference type="PIRNR" id="PIRNR038170"/>
    </source>
</evidence>
<keyword evidence="5 6" id="KW-0539">Nucleus</keyword>
<feature type="region of interest" description="Disordered" evidence="7">
    <location>
        <begin position="454"/>
        <end position="490"/>
    </location>
</feature>
<dbReference type="PANTHER" id="PTHR12945:SF0">
    <property type="entry name" value="TRNA (ADENINE(58)-N(1))-METHYLTRANSFERASE NON-CATALYTIC SUBUNIT TRM6"/>
    <property type="match status" value="1"/>
</dbReference>
<evidence type="ECO:0000256" key="2">
    <source>
        <dbReference type="ARBA" id="ARBA00008320"/>
    </source>
</evidence>